<gene>
    <name evidence="5" type="ORF">ZOSMA_467G00120</name>
</gene>
<dbReference type="Proteomes" id="UP000036987">
    <property type="component" value="Unassembled WGS sequence"/>
</dbReference>
<dbReference type="Gene3D" id="3.40.50.150">
    <property type="entry name" value="Vaccinia Virus protein VP39"/>
    <property type="match status" value="1"/>
</dbReference>
<proteinExistence type="inferred from homology"/>
<dbReference type="PANTHER" id="PTHR12176">
    <property type="entry name" value="SAM-DEPENDENT METHYLTRANSFERASE SUPERFAMILY PROTEIN"/>
    <property type="match status" value="1"/>
</dbReference>
<evidence type="ECO:0000313" key="6">
    <source>
        <dbReference type="Proteomes" id="UP000036987"/>
    </source>
</evidence>
<dbReference type="AlphaFoldDB" id="A0A0K9P0A6"/>
<sequence>MTIGSSLQDYGEPSYWNDRYRQDPRPFEWYQKYNALSPILNIYFKRFDRLLVVGCGNSVFGENMVADGYQDIYNIDISSVVIEAMKKKYSIEPAQKFVQMDVRDMSSFRDDSFDGVIDKGTLDSIMCGSNAKENAKKMLKEVGRILKDSGVYILITYGDPTSRFYLLKEQKSWNINLHVIERIETQLDKPRWDLIKPVPMKKDGSFDSLSILGKNAEVHYIYVCTKGGPDGVDEFGSPTLSISI</sequence>
<dbReference type="EMBL" id="LFYR01001364">
    <property type="protein sequence ID" value="KMZ62419.1"/>
    <property type="molecule type" value="Genomic_DNA"/>
</dbReference>
<accession>A0A0K9P0A6</accession>
<evidence type="ECO:0000259" key="4">
    <source>
        <dbReference type="Pfam" id="PF08241"/>
    </source>
</evidence>
<dbReference type="InterPro" id="IPR029063">
    <property type="entry name" value="SAM-dependent_MTases_sf"/>
</dbReference>
<dbReference type="PANTHER" id="PTHR12176:SF79">
    <property type="entry name" value="METHYLTRANSFERASE TYPE 11 DOMAIN-CONTAINING PROTEIN"/>
    <property type="match status" value="1"/>
</dbReference>
<evidence type="ECO:0000313" key="5">
    <source>
        <dbReference type="EMBL" id="KMZ62419.1"/>
    </source>
</evidence>
<dbReference type="OMA" id="MSAFQTG"/>
<dbReference type="GO" id="GO:0032259">
    <property type="term" value="P:methylation"/>
    <property type="evidence" value="ECO:0007669"/>
    <property type="project" value="UniProtKB-KW"/>
</dbReference>
<keyword evidence="2 5" id="KW-0489">Methyltransferase</keyword>
<protein>
    <submittedName>
        <fullName evidence="5">Methyltransferase-like protein</fullName>
    </submittedName>
</protein>
<name>A0A0K9P0A6_ZOSMR</name>
<evidence type="ECO:0000256" key="1">
    <source>
        <dbReference type="ARBA" id="ARBA00008361"/>
    </source>
</evidence>
<feature type="domain" description="Methyltransferase type 11" evidence="4">
    <location>
        <begin position="51"/>
        <end position="153"/>
    </location>
</feature>
<comment type="similarity">
    <text evidence="1">Belongs to the methyltransferase superfamily.</text>
</comment>
<dbReference type="OrthoDB" id="411785at2759"/>
<comment type="caution">
    <text evidence="5">The sequence shown here is derived from an EMBL/GenBank/DDBJ whole genome shotgun (WGS) entry which is preliminary data.</text>
</comment>
<reference evidence="6" key="1">
    <citation type="journal article" date="2016" name="Nature">
        <title>The genome of the seagrass Zostera marina reveals angiosperm adaptation to the sea.</title>
        <authorList>
            <person name="Olsen J.L."/>
            <person name="Rouze P."/>
            <person name="Verhelst B."/>
            <person name="Lin Y.-C."/>
            <person name="Bayer T."/>
            <person name="Collen J."/>
            <person name="Dattolo E."/>
            <person name="De Paoli E."/>
            <person name="Dittami S."/>
            <person name="Maumus F."/>
            <person name="Michel G."/>
            <person name="Kersting A."/>
            <person name="Lauritano C."/>
            <person name="Lohaus R."/>
            <person name="Toepel M."/>
            <person name="Tonon T."/>
            <person name="Vanneste K."/>
            <person name="Amirebrahimi M."/>
            <person name="Brakel J."/>
            <person name="Bostroem C."/>
            <person name="Chovatia M."/>
            <person name="Grimwood J."/>
            <person name="Jenkins J.W."/>
            <person name="Jueterbock A."/>
            <person name="Mraz A."/>
            <person name="Stam W.T."/>
            <person name="Tice H."/>
            <person name="Bornberg-Bauer E."/>
            <person name="Green P.J."/>
            <person name="Pearson G.A."/>
            <person name="Procaccini G."/>
            <person name="Duarte C.M."/>
            <person name="Schmutz J."/>
            <person name="Reusch T.B.H."/>
            <person name="Van de Peer Y."/>
        </authorList>
    </citation>
    <scope>NUCLEOTIDE SEQUENCE [LARGE SCALE GENOMIC DNA]</scope>
    <source>
        <strain evidence="6">cv. Finnish</strain>
    </source>
</reference>
<dbReference type="GO" id="GO:0008757">
    <property type="term" value="F:S-adenosylmethionine-dependent methyltransferase activity"/>
    <property type="evidence" value="ECO:0007669"/>
    <property type="project" value="InterPro"/>
</dbReference>
<dbReference type="InterPro" id="IPR051419">
    <property type="entry name" value="Lys/N-term_MeTrsfase_sf"/>
</dbReference>
<evidence type="ECO:0000256" key="3">
    <source>
        <dbReference type="ARBA" id="ARBA00022679"/>
    </source>
</evidence>
<dbReference type="CDD" id="cd02440">
    <property type="entry name" value="AdoMet_MTases"/>
    <property type="match status" value="1"/>
</dbReference>
<evidence type="ECO:0000256" key="2">
    <source>
        <dbReference type="ARBA" id="ARBA00022603"/>
    </source>
</evidence>
<dbReference type="InterPro" id="IPR013216">
    <property type="entry name" value="Methyltransf_11"/>
</dbReference>
<dbReference type="SUPFAM" id="SSF53335">
    <property type="entry name" value="S-adenosyl-L-methionine-dependent methyltransferases"/>
    <property type="match status" value="1"/>
</dbReference>
<dbReference type="FunFam" id="3.40.50.150:FF:000224">
    <property type="entry name" value="S-adenosyl-L-methionine-dependent methyltransferases superfamily protein"/>
    <property type="match status" value="1"/>
</dbReference>
<organism evidence="5 6">
    <name type="scientific">Zostera marina</name>
    <name type="common">Eelgrass</name>
    <dbReference type="NCBI Taxonomy" id="29655"/>
    <lineage>
        <taxon>Eukaryota</taxon>
        <taxon>Viridiplantae</taxon>
        <taxon>Streptophyta</taxon>
        <taxon>Embryophyta</taxon>
        <taxon>Tracheophyta</taxon>
        <taxon>Spermatophyta</taxon>
        <taxon>Magnoliopsida</taxon>
        <taxon>Liliopsida</taxon>
        <taxon>Zosteraceae</taxon>
        <taxon>Zostera</taxon>
    </lineage>
</organism>
<keyword evidence="3 5" id="KW-0808">Transferase</keyword>
<keyword evidence="6" id="KW-1185">Reference proteome</keyword>
<dbReference type="Pfam" id="PF08241">
    <property type="entry name" value="Methyltransf_11"/>
    <property type="match status" value="1"/>
</dbReference>